<dbReference type="Proteomes" id="UP001187192">
    <property type="component" value="Unassembled WGS sequence"/>
</dbReference>
<proteinExistence type="predicted"/>
<keyword evidence="1" id="KW-0812">Transmembrane</keyword>
<accession>A0AA88D079</accession>
<dbReference type="AlphaFoldDB" id="A0AA88D079"/>
<keyword evidence="1" id="KW-1133">Transmembrane helix</keyword>
<comment type="caution">
    <text evidence="2">The sequence shown here is derived from an EMBL/GenBank/DDBJ whole genome shotgun (WGS) entry which is preliminary data.</text>
</comment>
<keyword evidence="3" id="KW-1185">Reference proteome</keyword>
<feature type="transmembrane region" description="Helical" evidence="1">
    <location>
        <begin position="69"/>
        <end position="90"/>
    </location>
</feature>
<protein>
    <submittedName>
        <fullName evidence="2">Uncharacterized protein</fullName>
    </submittedName>
</protein>
<keyword evidence="1" id="KW-0472">Membrane</keyword>
<evidence type="ECO:0000313" key="3">
    <source>
        <dbReference type="Proteomes" id="UP001187192"/>
    </source>
</evidence>
<organism evidence="2 3">
    <name type="scientific">Ficus carica</name>
    <name type="common">Common fig</name>
    <dbReference type="NCBI Taxonomy" id="3494"/>
    <lineage>
        <taxon>Eukaryota</taxon>
        <taxon>Viridiplantae</taxon>
        <taxon>Streptophyta</taxon>
        <taxon>Embryophyta</taxon>
        <taxon>Tracheophyta</taxon>
        <taxon>Spermatophyta</taxon>
        <taxon>Magnoliopsida</taxon>
        <taxon>eudicotyledons</taxon>
        <taxon>Gunneridae</taxon>
        <taxon>Pentapetalae</taxon>
        <taxon>rosids</taxon>
        <taxon>fabids</taxon>
        <taxon>Rosales</taxon>
        <taxon>Moraceae</taxon>
        <taxon>Ficeae</taxon>
        <taxon>Ficus</taxon>
    </lineage>
</organism>
<name>A0AA88D079_FICCA</name>
<feature type="transmembrane region" description="Helical" evidence="1">
    <location>
        <begin position="333"/>
        <end position="350"/>
    </location>
</feature>
<feature type="transmembrane region" description="Helical" evidence="1">
    <location>
        <begin position="12"/>
        <end position="32"/>
    </location>
</feature>
<evidence type="ECO:0000256" key="1">
    <source>
        <dbReference type="SAM" id="Phobius"/>
    </source>
</evidence>
<evidence type="ECO:0000313" key="2">
    <source>
        <dbReference type="EMBL" id="GMN37496.1"/>
    </source>
</evidence>
<gene>
    <name evidence="2" type="ORF">TIFTF001_042646</name>
</gene>
<sequence length="458" mass="50640">MAKKIRDLIAPPSICFSGFVINFFFLAGRLRIVADSSGRRFNCDGDGNHRHCHDLCGDPIVSDLHCDLVALPFFAFLDFLILFVVILRLACKREAPRSNGDTSGVSATGTSMLKSVMVPMSKQRDRVLARKNYPYLNGWVDHLFIDVTRGPGRTDDSDGLNSECSRRVDMLQVVSTCQSGQETGTGDRIGTVADSVSGVRRRVQGAGCRARVLLSAGTRCHDVGSATLASTMGLDYGPLGVHNGEQQHGGDSGRLIRFPGEHLCSISLIWSDVHGHRLFSTNLENEPIRSHTTCSPWKCGFPSSDKFHWCRPWSRQRTRPQRRRRRHHRDGRRFHRSLSGIAVVVALSHLSSSLSIAGIVHLMVARAIAMFAVGGAMSLTEVARVDEILRFRQSWSRNGLRPRVTTAGEGEIRHHLDIGMIGFHVAVLIPASLLSLLTTDLWPTSETDKQMGEKGEER</sequence>
<dbReference type="EMBL" id="BTGU01002404">
    <property type="protein sequence ID" value="GMN37496.1"/>
    <property type="molecule type" value="Genomic_DNA"/>
</dbReference>
<reference evidence="2" key="1">
    <citation type="submission" date="2023-07" db="EMBL/GenBank/DDBJ databases">
        <title>draft genome sequence of fig (Ficus carica).</title>
        <authorList>
            <person name="Takahashi T."/>
            <person name="Nishimura K."/>
        </authorList>
    </citation>
    <scope>NUCLEOTIDE SEQUENCE</scope>
</reference>